<dbReference type="EC" id="3.6.1.13" evidence="3"/>
<evidence type="ECO:0000256" key="12">
    <source>
        <dbReference type="ARBA" id="ARBA00049546"/>
    </source>
</evidence>
<feature type="binding site" evidence="13">
    <location>
        <position position="95"/>
    </location>
    <ligand>
        <name>Mg(2+)</name>
        <dbReference type="ChEBI" id="CHEBI:18420"/>
        <label>1</label>
    </ligand>
</feature>
<evidence type="ECO:0000256" key="2">
    <source>
        <dbReference type="ARBA" id="ARBA00007482"/>
    </source>
</evidence>
<dbReference type="PROSITE" id="PS51462">
    <property type="entry name" value="NUDIX"/>
    <property type="match status" value="1"/>
</dbReference>
<dbReference type="AlphaFoldDB" id="A0A1H0LV24"/>
<feature type="binding site" evidence="13">
    <location>
        <position position="115"/>
    </location>
    <ligand>
        <name>Mg(2+)</name>
        <dbReference type="ChEBI" id="CHEBI:18420"/>
        <label>1</label>
    </ligand>
</feature>
<dbReference type="PANTHER" id="PTHR11839">
    <property type="entry name" value="UDP/ADP-SUGAR PYROPHOSPHATASE"/>
    <property type="match status" value="1"/>
</dbReference>
<dbReference type="GO" id="GO:0005829">
    <property type="term" value="C:cytosol"/>
    <property type="evidence" value="ECO:0007669"/>
    <property type="project" value="TreeGrafter"/>
</dbReference>
<dbReference type="InterPro" id="IPR000086">
    <property type="entry name" value="NUDIX_hydrolase_dom"/>
</dbReference>
<evidence type="ECO:0000256" key="6">
    <source>
        <dbReference type="ARBA" id="ARBA00022801"/>
    </source>
</evidence>
<evidence type="ECO:0000259" key="15">
    <source>
        <dbReference type="PROSITE" id="PS51462"/>
    </source>
</evidence>
<organism evidence="16 17">
    <name type="scientific">Aureimonas jatrophae</name>
    <dbReference type="NCBI Taxonomy" id="1166073"/>
    <lineage>
        <taxon>Bacteria</taxon>
        <taxon>Pseudomonadati</taxon>
        <taxon>Pseudomonadota</taxon>
        <taxon>Alphaproteobacteria</taxon>
        <taxon>Hyphomicrobiales</taxon>
        <taxon>Aurantimonadaceae</taxon>
        <taxon>Aureimonas</taxon>
    </lineage>
</organism>
<dbReference type="SUPFAM" id="SSF55811">
    <property type="entry name" value="Nudix"/>
    <property type="match status" value="1"/>
</dbReference>
<dbReference type="PRINTS" id="PR00502">
    <property type="entry name" value="NUDIXFAMILY"/>
</dbReference>
<dbReference type="GO" id="GO:0019144">
    <property type="term" value="F:ADP-sugar diphosphatase activity"/>
    <property type="evidence" value="ECO:0007669"/>
    <property type="project" value="TreeGrafter"/>
</dbReference>
<comment type="similarity">
    <text evidence="2">Belongs to the Nudix hydrolase family. NudF subfamily.</text>
</comment>
<evidence type="ECO:0000313" key="16">
    <source>
        <dbReference type="EMBL" id="SDO71911.1"/>
    </source>
</evidence>
<dbReference type="Pfam" id="PF00293">
    <property type="entry name" value="NUDIX"/>
    <property type="match status" value="1"/>
</dbReference>
<dbReference type="Gene3D" id="3.90.79.10">
    <property type="entry name" value="Nucleoside Triphosphate Pyrophosphohydrolase"/>
    <property type="match status" value="1"/>
</dbReference>
<dbReference type="InterPro" id="IPR020476">
    <property type="entry name" value="Nudix_hydrolase"/>
</dbReference>
<dbReference type="EMBL" id="FNIT01000011">
    <property type="protein sequence ID" value="SDO71911.1"/>
    <property type="molecule type" value="Genomic_DNA"/>
</dbReference>
<dbReference type="GO" id="GO:0006753">
    <property type="term" value="P:nucleoside phosphate metabolic process"/>
    <property type="evidence" value="ECO:0007669"/>
    <property type="project" value="TreeGrafter"/>
</dbReference>
<evidence type="ECO:0000256" key="5">
    <source>
        <dbReference type="ARBA" id="ARBA00022723"/>
    </source>
</evidence>
<feature type="short sequence motif" description="Nudix box" evidence="14">
    <location>
        <begin position="96"/>
        <end position="118"/>
    </location>
</feature>
<evidence type="ECO:0000256" key="13">
    <source>
        <dbReference type="PIRSR" id="PIRSR604385-2"/>
    </source>
</evidence>
<dbReference type="InterPro" id="IPR015797">
    <property type="entry name" value="NUDIX_hydrolase-like_dom_sf"/>
</dbReference>
<feature type="domain" description="Nudix hydrolase" evidence="15">
    <location>
        <begin position="54"/>
        <end position="192"/>
    </location>
</feature>
<proteinExistence type="inferred from homology"/>
<dbReference type="GO" id="GO:0047631">
    <property type="term" value="F:ADP-ribose diphosphatase activity"/>
    <property type="evidence" value="ECO:0007669"/>
    <property type="project" value="UniProtKB-EC"/>
</dbReference>
<dbReference type="InterPro" id="IPR004385">
    <property type="entry name" value="NDP_pyrophosphatase"/>
</dbReference>
<name>A0A1H0LV24_9HYPH</name>
<evidence type="ECO:0000256" key="4">
    <source>
        <dbReference type="ARBA" id="ARBA00013297"/>
    </source>
</evidence>
<dbReference type="NCBIfam" id="TIGR00052">
    <property type="entry name" value="nudix-type nucleoside diphosphatase, YffH/AdpP family"/>
    <property type="match status" value="1"/>
</dbReference>
<keyword evidence="7 13" id="KW-0460">Magnesium</keyword>
<dbReference type="PANTHER" id="PTHR11839:SF5">
    <property type="entry name" value="ADP-RIBOSE PYROPHOSPHATASE"/>
    <property type="match status" value="1"/>
</dbReference>
<keyword evidence="5 13" id="KW-0479">Metal-binding</keyword>
<feature type="binding site" evidence="13">
    <location>
        <position position="163"/>
    </location>
    <ligand>
        <name>Mg(2+)</name>
        <dbReference type="ChEBI" id="CHEBI:18420"/>
        <label>1</label>
    </ligand>
</feature>
<comment type="cofactor">
    <cofactor evidence="1 13">
        <name>Mg(2+)</name>
        <dbReference type="ChEBI" id="CHEBI:18420"/>
    </cofactor>
</comment>
<sequence length="217" mass="23634">MSLYRRRLEDQPLDFTITNEPRVFDGFRPVDGIEIRHERLAEGEPLEVRREVMRGGRAAVILPYDPALDALVLIRQFRIGAALATPHAAPLELPAGLVDDGEATQDSAARELREETGLEAQAVSELFSMLSSPGLTDERITFFLALVDASNLAGSAGLASEHEDILPLLAPVDALVEAADAGAIENGFLLCATHWFARHGRERARLLQDTLTTQGAE</sequence>
<keyword evidence="17" id="KW-1185">Reference proteome</keyword>
<dbReference type="OrthoDB" id="5292471at2"/>
<accession>A0A1H0LV24</accession>
<evidence type="ECO:0000256" key="7">
    <source>
        <dbReference type="ARBA" id="ARBA00022842"/>
    </source>
</evidence>
<evidence type="ECO:0000256" key="3">
    <source>
        <dbReference type="ARBA" id="ARBA00012453"/>
    </source>
</evidence>
<evidence type="ECO:0000313" key="17">
    <source>
        <dbReference type="Proteomes" id="UP000198793"/>
    </source>
</evidence>
<comment type="catalytic activity">
    <reaction evidence="12">
        <text>ADP-D-ribose + H2O = D-ribose 5-phosphate + AMP + 2 H(+)</text>
        <dbReference type="Rhea" id="RHEA:10412"/>
        <dbReference type="ChEBI" id="CHEBI:15377"/>
        <dbReference type="ChEBI" id="CHEBI:15378"/>
        <dbReference type="ChEBI" id="CHEBI:57967"/>
        <dbReference type="ChEBI" id="CHEBI:78346"/>
        <dbReference type="ChEBI" id="CHEBI:456215"/>
        <dbReference type="EC" id="3.6.1.13"/>
    </reaction>
</comment>
<evidence type="ECO:0000256" key="9">
    <source>
        <dbReference type="ARBA" id="ARBA00030162"/>
    </source>
</evidence>
<feature type="binding site" evidence="13">
    <location>
        <position position="111"/>
    </location>
    <ligand>
        <name>Mg(2+)</name>
        <dbReference type="ChEBI" id="CHEBI:18420"/>
        <label>1</label>
    </ligand>
</feature>
<evidence type="ECO:0000256" key="11">
    <source>
        <dbReference type="ARBA" id="ARBA00033056"/>
    </source>
</evidence>
<protein>
    <recommendedName>
        <fullName evidence="4">ADP-ribose pyrophosphatase</fullName>
        <ecNumber evidence="3">3.6.1.13</ecNumber>
    </recommendedName>
    <alternativeName>
        <fullName evidence="9">ADP-ribose diphosphatase</fullName>
    </alternativeName>
    <alternativeName>
        <fullName evidence="11">ADP-ribose phosphohydrolase</fullName>
    </alternativeName>
    <alternativeName>
        <fullName evidence="10">Adenosine diphosphoribose pyrophosphatase</fullName>
    </alternativeName>
</protein>
<dbReference type="STRING" id="1166073.SAMN05192530_11165"/>
<dbReference type="GO" id="GO:0019693">
    <property type="term" value="P:ribose phosphate metabolic process"/>
    <property type="evidence" value="ECO:0007669"/>
    <property type="project" value="TreeGrafter"/>
</dbReference>
<gene>
    <name evidence="16" type="ORF">SAMN05192530_11165</name>
</gene>
<comment type="function">
    <text evidence="8">Acts on ADP-mannose and ADP-glucose as well as ADP-ribose. Prevents glycogen biosynthesis. The reaction catalyzed by this enzyme is a limiting step of the gluconeogenic process.</text>
</comment>
<dbReference type="GO" id="GO:0046872">
    <property type="term" value="F:metal ion binding"/>
    <property type="evidence" value="ECO:0007669"/>
    <property type="project" value="UniProtKB-KW"/>
</dbReference>
<evidence type="ECO:0000256" key="8">
    <source>
        <dbReference type="ARBA" id="ARBA00025164"/>
    </source>
</evidence>
<evidence type="ECO:0000256" key="1">
    <source>
        <dbReference type="ARBA" id="ARBA00001946"/>
    </source>
</evidence>
<reference evidence="16 17" key="1">
    <citation type="submission" date="2016-10" db="EMBL/GenBank/DDBJ databases">
        <authorList>
            <person name="de Groot N.N."/>
        </authorList>
    </citation>
    <scope>NUCLEOTIDE SEQUENCE [LARGE SCALE GENOMIC DNA]</scope>
    <source>
        <strain evidence="17">L7-484,KACC 16230,DSM 25025</strain>
    </source>
</reference>
<evidence type="ECO:0000256" key="10">
    <source>
        <dbReference type="ARBA" id="ARBA00030308"/>
    </source>
</evidence>
<evidence type="ECO:0000256" key="14">
    <source>
        <dbReference type="PIRSR" id="PIRSR604385-3"/>
    </source>
</evidence>
<dbReference type="RefSeq" id="WP_090676416.1">
    <property type="nucleotide sequence ID" value="NZ_FNIT01000011.1"/>
</dbReference>
<keyword evidence="6" id="KW-0378">Hydrolase</keyword>
<dbReference type="Proteomes" id="UP000198793">
    <property type="component" value="Unassembled WGS sequence"/>
</dbReference>